<name>A0ABD7SQY4_VIBCL</name>
<proteinExistence type="predicted"/>
<organism evidence="1 2">
    <name type="scientific">Vibrio cholerae</name>
    <dbReference type="NCBI Taxonomy" id="666"/>
    <lineage>
        <taxon>Bacteria</taxon>
        <taxon>Pseudomonadati</taxon>
        <taxon>Pseudomonadota</taxon>
        <taxon>Gammaproteobacteria</taxon>
        <taxon>Vibrionales</taxon>
        <taxon>Vibrionaceae</taxon>
        <taxon>Vibrio</taxon>
    </lineage>
</organism>
<dbReference type="AlphaFoldDB" id="A0ABD7SQY4"/>
<gene>
    <name evidence="1" type="ORF">FXF03_00980</name>
</gene>
<dbReference type="EMBL" id="VSIJ01000005">
    <property type="protein sequence ID" value="TXX67173.1"/>
    <property type="molecule type" value="Genomic_DNA"/>
</dbReference>
<sequence length="80" mass="9335">MDSQTIIQKLKEGWSLSNRNCGWFLAEPQKPYVRGESIRIDDEIVNEMERQKLITIELPYNTLHAKLIEENDEVANESTD</sequence>
<comment type="caution">
    <text evidence="1">The sequence shown here is derived from an EMBL/GenBank/DDBJ whole genome shotgun (WGS) entry which is preliminary data.</text>
</comment>
<dbReference type="Proteomes" id="UP000323819">
    <property type="component" value="Unassembled WGS sequence"/>
</dbReference>
<reference evidence="1 2" key="1">
    <citation type="submission" date="2019-06" db="EMBL/GenBank/DDBJ databases">
        <title>Vibrio cholerae phylogeny based on whole-genome sequencing reveals genetic diversity and population strucutre.</title>
        <authorList>
            <person name="Zhiqiu Y."/>
            <person name="Bin L."/>
            <person name="Lingyan J."/>
        </authorList>
    </citation>
    <scope>NUCLEOTIDE SEQUENCE [LARGE SCALE GENOMIC DNA]</scope>
    <source>
        <strain evidence="1 2">N2814</strain>
    </source>
</reference>
<protein>
    <submittedName>
        <fullName evidence="1">Uncharacterized protein</fullName>
    </submittedName>
</protein>
<accession>A0ABD7SQY4</accession>
<dbReference type="RefSeq" id="WP_148521292.1">
    <property type="nucleotide sequence ID" value="NZ_JAWWVO010000009.1"/>
</dbReference>
<evidence type="ECO:0000313" key="2">
    <source>
        <dbReference type="Proteomes" id="UP000323819"/>
    </source>
</evidence>
<evidence type="ECO:0000313" key="1">
    <source>
        <dbReference type="EMBL" id="TXX67173.1"/>
    </source>
</evidence>